<accession>A0A1I8MCC4</accession>
<dbReference type="GO" id="GO:0007548">
    <property type="term" value="P:sex differentiation"/>
    <property type="evidence" value="ECO:0007669"/>
    <property type="project" value="TreeGrafter"/>
</dbReference>
<dbReference type="InterPro" id="IPR036407">
    <property type="entry name" value="DM_DNA-bd_sf"/>
</dbReference>
<dbReference type="AlphaFoldDB" id="A0A1I8MCC4"/>
<dbReference type="STRING" id="7370.A0A1I8MCC4"/>
<evidence type="ECO:0000313" key="8">
    <source>
        <dbReference type="EnsemblMetazoa" id="MDOA003441-PA"/>
    </source>
</evidence>
<reference evidence="8" key="1">
    <citation type="submission" date="2020-05" db="UniProtKB">
        <authorList>
            <consortium name="EnsemblMetazoa"/>
        </authorList>
    </citation>
    <scope>IDENTIFICATION</scope>
    <source>
        <strain evidence="8">Aabys</strain>
    </source>
</reference>
<evidence type="ECO:0000256" key="7">
    <source>
        <dbReference type="SAM" id="MobiDB-lite"/>
    </source>
</evidence>
<protein>
    <submittedName>
        <fullName evidence="8">Uncharacterized protein</fullName>
    </submittedName>
</protein>
<evidence type="ECO:0000256" key="3">
    <source>
        <dbReference type="ARBA" id="ARBA00022833"/>
    </source>
</evidence>
<keyword evidence="2 6" id="KW-0479">Metal-binding</keyword>
<keyword evidence="4 6" id="KW-0238">DNA-binding</keyword>
<dbReference type="FunFam" id="4.10.1040.10:FF:000001">
    <property type="entry name" value="doublesex- and mab-3-related transcription factor 1"/>
    <property type="match status" value="1"/>
</dbReference>
<dbReference type="PROSITE" id="PS40000">
    <property type="entry name" value="DM_1"/>
    <property type="match status" value="1"/>
</dbReference>
<dbReference type="PANTHER" id="PTHR12322:SF121">
    <property type="entry name" value="DOUBLESEX-MAB RELATED 93B"/>
    <property type="match status" value="1"/>
</dbReference>
<dbReference type="InterPro" id="IPR005173">
    <property type="entry name" value="DMA"/>
</dbReference>
<feature type="compositionally biased region" description="Polar residues" evidence="7">
    <location>
        <begin position="380"/>
        <end position="392"/>
    </location>
</feature>
<evidence type="ECO:0000256" key="5">
    <source>
        <dbReference type="ARBA" id="ARBA00023242"/>
    </source>
</evidence>
<dbReference type="SMART" id="SM00301">
    <property type="entry name" value="DM"/>
    <property type="match status" value="1"/>
</dbReference>
<feature type="DNA-binding region" description="DM" evidence="6">
    <location>
        <begin position="36"/>
        <end position="83"/>
    </location>
</feature>
<dbReference type="GO" id="GO:0000981">
    <property type="term" value="F:DNA-binding transcription factor activity, RNA polymerase II-specific"/>
    <property type="evidence" value="ECO:0007669"/>
    <property type="project" value="TreeGrafter"/>
</dbReference>
<dbReference type="EnsemblMetazoa" id="MDOA003441-RA">
    <property type="protein sequence ID" value="MDOA003441-PA"/>
    <property type="gene ID" value="MDOA003441"/>
</dbReference>
<dbReference type="GO" id="GO:0000978">
    <property type="term" value="F:RNA polymerase II cis-regulatory region sequence-specific DNA binding"/>
    <property type="evidence" value="ECO:0007669"/>
    <property type="project" value="TreeGrafter"/>
</dbReference>
<dbReference type="Pfam" id="PF03474">
    <property type="entry name" value="DMA"/>
    <property type="match status" value="2"/>
</dbReference>
<comment type="similarity">
    <text evidence="1">Belongs to the DMRT family.</text>
</comment>
<dbReference type="VEuPathDB" id="VectorBase:MDOMA2_004420"/>
<dbReference type="PROSITE" id="PS50809">
    <property type="entry name" value="DM_2"/>
    <property type="match status" value="1"/>
</dbReference>
<dbReference type="Gene3D" id="4.10.1040.10">
    <property type="entry name" value="DM DNA-binding domain"/>
    <property type="match status" value="1"/>
</dbReference>
<dbReference type="PANTHER" id="PTHR12322">
    <property type="entry name" value="DOUBLESEX AND MAB-3 RELATED TRANSCRIPTION FACTOR DMRT"/>
    <property type="match status" value="1"/>
</dbReference>
<keyword evidence="3 6" id="KW-0862">Zinc</keyword>
<name>A0A1I8MCC4_MUSDO</name>
<sequence length="613" mass="67573">MSKKSRKSLKSLLADGGSGPFKVAAGVSTSNRVPKCARCRNHGWISELRGHKKHCTYKNCRCAKCVLIFERQRIMAAQVALKRQQAVEDAIALRLVATKTGQQLDALPPGSIFGLNGEQQKTSDLNSTLETSTVEDLSLPNKQQQQQQQQQTEEVEEITKPPNGLKPKSYNSIKTTKTNIVLTTMDSKPREENTTPLAMASEGQHQVSQNAIEMLMQIFPQRKRSVLELILKRCDSDLIKAIENISSNFREHKDIREMDAGLLNRSEPGMKSAFKPVYSSAGNVHYQPPLNLSNNLCGTATSPPTAYPKWFVPLTFPITFQGHLAPALPPPTLPSVALKRQQAVEDAIALRLVATKTGQQLDALPPGSIFGLNGEQQKTSDLNSTLETSTVEDLSLPNKQQQQQTEEVEEITKPPNGLKPKSDNSTIKTTKTNIILTAMDNANKPREDNTTPIAMASEGQHQVSQNAIEMLMQIFPQRKRSVLELILKRCDSDLIKAIENISSNFREHKDIREMDAGLLNRSEPGMKSAFKPVYSSAGNVHYQPPLNLSNNLCGTATSPPTAYPKWFVPLTFPITFQGHLAPALPPPTLPSVGTRCTLPNCSCLDMGYQFSCS</sequence>
<dbReference type="CDD" id="cd14370">
    <property type="entry name" value="CUE_DMA"/>
    <property type="match status" value="2"/>
</dbReference>
<dbReference type="InterPro" id="IPR009060">
    <property type="entry name" value="UBA-like_sf"/>
</dbReference>
<comment type="subcellular location">
    <subcellularLocation>
        <location evidence="6">Nucleus</location>
    </subcellularLocation>
</comment>
<dbReference type="GO" id="GO:0005634">
    <property type="term" value="C:nucleus"/>
    <property type="evidence" value="ECO:0007669"/>
    <property type="project" value="UniProtKB-SubCell"/>
</dbReference>
<dbReference type="SUPFAM" id="SSF46934">
    <property type="entry name" value="UBA-like"/>
    <property type="match status" value="2"/>
</dbReference>
<feature type="region of interest" description="Disordered" evidence="7">
    <location>
        <begin position="123"/>
        <end position="172"/>
    </location>
</feature>
<dbReference type="VEuPathDB" id="VectorBase:MDOA003441"/>
<organism evidence="8">
    <name type="scientific">Musca domestica</name>
    <name type="common">House fly</name>
    <dbReference type="NCBI Taxonomy" id="7370"/>
    <lineage>
        <taxon>Eukaryota</taxon>
        <taxon>Metazoa</taxon>
        <taxon>Ecdysozoa</taxon>
        <taxon>Arthropoda</taxon>
        <taxon>Hexapoda</taxon>
        <taxon>Insecta</taxon>
        <taxon>Pterygota</taxon>
        <taxon>Neoptera</taxon>
        <taxon>Endopterygota</taxon>
        <taxon>Diptera</taxon>
        <taxon>Brachycera</taxon>
        <taxon>Muscomorpha</taxon>
        <taxon>Muscoidea</taxon>
        <taxon>Muscidae</taxon>
        <taxon>Musca</taxon>
    </lineage>
</organism>
<dbReference type="SUPFAM" id="SSF82927">
    <property type="entry name" value="Cysteine-rich DNA binding domain, (DM domain)"/>
    <property type="match status" value="1"/>
</dbReference>
<evidence type="ECO:0000256" key="1">
    <source>
        <dbReference type="ARBA" id="ARBA00006834"/>
    </source>
</evidence>
<dbReference type="InterPro" id="IPR026607">
    <property type="entry name" value="DMRT"/>
</dbReference>
<dbReference type="GO" id="GO:0046872">
    <property type="term" value="F:metal ion binding"/>
    <property type="evidence" value="ECO:0007669"/>
    <property type="project" value="UniProtKB-KW"/>
</dbReference>
<feature type="region of interest" description="Disordered" evidence="7">
    <location>
        <begin position="380"/>
        <end position="428"/>
    </location>
</feature>
<keyword evidence="5 6" id="KW-0539">Nucleus</keyword>
<dbReference type="Pfam" id="PF00751">
    <property type="entry name" value="DM"/>
    <property type="match status" value="1"/>
</dbReference>
<evidence type="ECO:0000256" key="2">
    <source>
        <dbReference type="ARBA" id="ARBA00022723"/>
    </source>
</evidence>
<feature type="compositionally biased region" description="Polar residues" evidence="7">
    <location>
        <begin position="123"/>
        <end position="135"/>
    </location>
</feature>
<dbReference type="InterPro" id="IPR001275">
    <property type="entry name" value="DM_DNA-bd"/>
</dbReference>
<dbReference type="eggNOG" id="KOG3815">
    <property type="taxonomic scope" value="Eukaryota"/>
</dbReference>
<proteinExistence type="inferred from homology"/>
<evidence type="ECO:0000256" key="6">
    <source>
        <dbReference type="PROSITE-ProRule" id="PRU00070"/>
    </source>
</evidence>
<evidence type="ECO:0000256" key="4">
    <source>
        <dbReference type="ARBA" id="ARBA00023125"/>
    </source>
</evidence>